<name>A0A396IKD3_MEDTR</name>
<dbReference type="EMBL" id="PSQE01000003">
    <property type="protein sequence ID" value="RHN65700.1"/>
    <property type="molecule type" value="Genomic_DNA"/>
</dbReference>
<feature type="signal peptide" evidence="1">
    <location>
        <begin position="1"/>
        <end position="30"/>
    </location>
</feature>
<organism evidence="2 3">
    <name type="scientific">Medicago truncatula</name>
    <name type="common">Barrel medic</name>
    <name type="synonym">Medicago tribuloides</name>
    <dbReference type="NCBI Taxonomy" id="3880"/>
    <lineage>
        <taxon>Eukaryota</taxon>
        <taxon>Viridiplantae</taxon>
        <taxon>Streptophyta</taxon>
        <taxon>Embryophyta</taxon>
        <taxon>Tracheophyta</taxon>
        <taxon>Spermatophyta</taxon>
        <taxon>Magnoliopsida</taxon>
        <taxon>eudicotyledons</taxon>
        <taxon>Gunneridae</taxon>
        <taxon>Pentapetalae</taxon>
        <taxon>rosids</taxon>
        <taxon>fabids</taxon>
        <taxon>Fabales</taxon>
        <taxon>Fabaceae</taxon>
        <taxon>Papilionoideae</taxon>
        <taxon>50 kb inversion clade</taxon>
        <taxon>NPAAA clade</taxon>
        <taxon>Hologalegina</taxon>
        <taxon>IRL clade</taxon>
        <taxon>Trifolieae</taxon>
        <taxon>Medicago</taxon>
    </lineage>
</organism>
<comment type="caution">
    <text evidence="2">The sequence shown here is derived from an EMBL/GenBank/DDBJ whole genome shotgun (WGS) entry which is preliminary data.</text>
</comment>
<proteinExistence type="predicted"/>
<dbReference type="AlphaFoldDB" id="A0A396IKD3"/>
<reference evidence="3" key="1">
    <citation type="journal article" date="2018" name="Nat. Plants">
        <title>Whole-genome landscape of Medicago truncatula symbiotic genes.</title>
        <authorList>
            <person name="Pecrix Y."/>
            <person name="Staton S.E."/>
            <person name="Sallet E."/>
            <person name="Lelandais-Briere C."/>
            <person name="Moreau S."/>
            <person name="Carrere S."/>
            <person name="Blein T."/>
            <person name="Jardinaud M.F."/>
            <person name="Latrasse D."/>
            <person name="Zouine M."/>
            <person name="Zahm M."/>
            <person name="Kreplak J."/>
            <person name="Mayjonade B."/>
            <person name="Satge C."/>
            <person name="Perez M."/>
            <person name="Cauet S."/>
            <person name="Marande W."/>
            <person name="Chantry-Darmon C."/>
            <person name="Lopez-Roques C."/>
            <person name="Bouchez O."/>
            <person name="Berard A."/>
            <person name="Debelle F."/>
            <person name="Munos S."/>
            <person name="Bendahmane A."/>
            <person name="Berges H."/>
            <person name="Niebel A."/>
            <person name="Buitink J."/>
            <person name="Frugier F."/>
            <person name="Benhamed M."/>
            <person name="Crespi M."/>
            <person name="Gouzy J."/>
            <person name="Gamas P."/>
        </authorList>
    </citation>
    <scope>NUCLEOTIDE SEQUENCE [LARGE SCALE GENOMIC DNA]</scope>
    <source>
        <strain evidence="3">cv. Jemalong A17</strain>
    </source>
</reference>
<feature type="chain" id="PRO_5017377994" description="Transmembrane protein" evidence="1">
    <location>
        <begin position="31"/>
        <end position="74"/>
    </location>
</feature>
<evidence type="ECO:0008006" key="4">
    <source>
        <dbReference type="Google" id="ProtNLM"/>
    </source>
</evidence>
<evidence type="ECO:0000313" key="3">
    <source>
        <dbReference type="Proteomes" id="UP000265566"/>
    </source>
</evidence>
<gene>
    <name evidence="2" type="ORF">MtrunA17_Chr3g0082801</name>
</gene>
<keyword evidence="1" id="KW-0732">Signal</keyword>
<sequence>MRYMASFKSIMLNLAFLFMILLSMKVAATARVPLWKIKPHHHKEAYERLLNSVSVNDRPRFHNYGVPPPPAPIS</sequence>
<protein>
    <recommendedName>
        <fullName evidence="4">Transmembrane protein</fullName>
    </recommendedName>
</protein>
<evidence type="ECO:0000313" key="2">
    <source>
        <dbReference type="EMBL" id="RHN65700.1"/>
    </source>
</evidence>
<dbReference type="Gramene" id="rna13573">
    <property type="protein sequence ID" value="RHN65700.1"/>
    <property type="gene ID" value="gene13573"/>
</dbReference>
<dbReference type="Proteomes" id="UP000265566">
    <property type="component" value="Chromosome 3"/>
</dbReference>
<evidence type="ECO:0000256" key="1">
    <source>
        <dbReference type="SAM" id="SignalP"/>
    </source>
</evidence>
<accession>A0A396IKD3</accession>